<gene>
    <name evidence="1" type="ORF">A2V81_01855</name>
</gene>
<sequence length="162" mass="18372">MNQPKKNPETGTGSLRSLDEVLDQYEVLARSANPHERYQASTFLEQILPICQQLLRSAEQRKVSMVKGIGIERDQIYLENNRGSQFELEPGIHAQKELHAERTNLARTILQLKTRLQTMLVAIPEQDTGKTYENIRPISDPMRLLTKLHGISAELKALGISI</sequence>
<dbReference type="EMBL" id="MEWR01000008">
    <property type="protein sequence ID" value="OGC82261.1"/>
    <property type="molecule type" value="Genomic_DNA"/>
</dbReference>
<evidence type="ECO:0000313" key="2">
    <source>
        <dbReference type="Proteomes" id="UP000177614"/>
    </source>
</evidence>
<protein>
    <submittedName>
        <fullName evidence="1">Uncharacterized protein</fullName>
    </submittedName>
</protein>
<dbReference type="STRING" id="1817814.A2V81_01855"/>
<comment type="caution">
    <text evidence="1">The sequence shown here is derived from an EMBL/GenBank/DDBJ whole genome shotgun (WGS) entry which is preliminary data.</text>
</comment>
<reference evidence="1 2" key="1">
    <citation type="journal article" date="2016" name="Nat. Commun.">
        <title>Thousands of microbial genomes shed light on interconnected biogeochemical processes in an aquifer system.</title>
        <authorList>
            <person name="Anantharaman K."/>
            <person name="Brown C.T."/>
            <person name="Hug L.A."/>
            <person name="Sharon I."/>
            <person name="Castelle C.J."/>
            <person name="Probst A.J."/>
            <person name="Thomas B.C."/>
            <person name="Singh A."/>
            <person name="Wilkins M.J."/>
            <person name="Karaoz U."/>
            <person name="Brodie E.L."/>
            <person name="Williams K.H."/>
            <person name="Hubbard S.S."/>
            <person name="Banfield J.F."/>
        </authorList>
    </citation>
    <scope>NUCLEOTIDE SEQUENCE [LARGE SCALE GENOMIC DNA]</scope>
</reference>
<name>A0A1F4XKM8_9BACT</name>
<accession>A0A1F4XKM8</accession>
<proteinExistence type="predicted"/>
<dbReference type="Proteomes" id="UP000177614">
    <property type="component" value="Unassembled WGS sequence"/>
</dbReference>
<evidence type="ECO:0000313" key="1">
    <source>
        <dbReference type="EMBL" id="OGC82261.1"/>
    </source>
</evidence>
<organism evidence="1 2">
    <name type="scientific">Candidatus Abawacabacteria bacterium RBG_16_42_10</name>
    <dbReference type="NCBI Taxonomy" id="1817814"/>
    <lineage>
        <taxon>Bacteria</taxon>
        <taxon>Candidatus Abawacaibacteriota</taxon>
    </lineage>
</organism>
<dbReference type="AlphaFoldDB" id="A0A1F4XKM8"/>